<evidence type="ECO:0000313" key="8">
    <source>
        <dbReference type="EMBL" id="MBX0326008.1"/>
    </source>
</evidence>
<dbReference type="PANTHER" id="PTHR44757:SF2">
    <property type="entry name" value="BIOFILM ARCHITECTURE MAINTENANCE PROTEIN MBAA"/>
    <property type="match status" value="1"/>
</dbReference>
<dbReference type="Gene3D" id="1.10.443.10">
    <property type="entry name" value="Intergrase catalytic core"/>
    <property type="match status" value="1"/>
</dbReference>
<feature type="domain" description="PAS" evidence="5">
    <location>
        <begin position="452"/>
        <end position="522"/>
    </location>
</feature>
<keyword evidence="2" id="KW-0804">Transcription</keyword>
<dbReference type="AlphaFoldDB" id="A0AAW4Q0E6"/>
<dbReference type="SUPFAM" id="SSF55785">
    <property type="entry name" value="PYP-like sensor domain (PAS domain)"/>
    <property type="match status" value="4"/>
</dbReference>
<feature type="domain" description="PAC" evidence="6">
    <location>
        <begin position="529"/>
        <end position="579"/>
    </location>
</feature>
<dbReference type="Pfam" id="PF00589">
    <property type="entry name" value="Phage_integrase"/>
    <property type="match status" value="1"/>
</dbReference>
<feature type="domain" description="PAC" evidence="6">
    <location>
        <begin position="301"/>
        <end position="353"/>
    </location>
</feature>
<dbReference type="Pfam" id="PF13426">
    <property type="entry name" value="PAS_9"/>
    <property type="match status" value="1"/>
</dbReference>
<dbReference type="SUPFAM" id="SSF55781">
    <property type="entry name" value="GAF domain-like"/>
    <property type="match status" value="1"/>
</dbReference>
<evidence type="ECO:0000256" key="2">
    <source>
        <dbReference type="ARBA" id="ARBA00023163"/>
    </source>
</evidence>
<reference evidence="8 9" key="1">
    <citation type="submission" date="2021-06" db="EMBL/GenBank/DDBJ databases">
        <title>Halomicroarcula sp. a new haloarchaeum isolated from saline soil.</title>
        <authorList>
            <person name="Duran-Viseras A."/>
            <person name="Sanchez-Porro C."/>
            <person name="Ventosa A."/>
        </authorList>
    </citation>
    <scope>NUCLEOTIDE SEQUENCE [LARGE SCALE GENOMIC DNA]</scope>
    <source>
        <strain evidence="8 9">F13</strain>
    </source>
</reference>
<feature type="domain" description="PAS" evidence="5">
    <location>
        <begin position="228"/>
        <end position="298"/>
    </location>
</feature>
<dbReference type="InterPro" id="IPR035965">
    <property type="entry name" value="PAS-like_dom_sf"/>
</dbReference>
<keyword evidence="3" id="KW-0233">DNA recombination</keyword>
<dbReference type="InterPro" id="IPR001610">
    <property type="entry name" value="PAC"/>
</dbReference>
<dbReference type="Pfam" id="PF04967">
    <property type="entry name" value="HTH_10"/>
    <property type="match status" value="1"/>
</dbReference>
<dbReference type="InterPro" id="IPR003018">
    <property type="entry name" value="GAF"/>
</dbReference>
<dbReference type="PANTHER" id="PTHR44757">
    <property type="entry name" value="DIGUANYLATE CYCLASE DGCP"/>
    <property type="match status" value="1"/>
</dbReference>
<dbReference type="Pfam" id="PF15915">
    <property type="entry name" value="BAT"/>
    <property type="match status" value="1"/>
</dbReference>
<dbReference type="PROSITE" id="PS51898">
    <property type="entry name" value="TYR_RECOMBINASE"/>
    <property type="match status" value="1"/>
</dbReference>
<evidence type="ECO:0000259" key="7">
    <source>
        <dbReference type="PROSITE" id="PS51898"/>
    </source>
</evidence>
<gene>
    <name evidence="8" type="ORF">EGH21_23630</name>
</gene>
<dbReference type="InterPro" id="IPR013656">
    <property type="entry name" value="PAS_4"/>
</dbReference>
<feature type="compositionally biased region" description="Low complexity" evidence="4">
    <location>
        <begin position="76"/>
        <end position="90"/>
    </location>
</feature>
<dbReference type="InterPro" id="IPR031803">
    <property type="entry name" value="BAT_GAF/HTH-assoc"/>
</dbReference>
<evidence type="ECO:0000313" key="9">
    <source>
        <dbReference type="Proteomes" id="UP001430377"/>
    </source>
</evidence>
<dbReference type="InterPro" id="IPR011010">
    <property type="entry name" value="DNA_brk_join_enz"/>
</dbReference>
<feature type="region of interest" description="Disordered" evidence="4">
    <location>
        <begin position="76"/>
        <end position="95"/>
    </location>
</feature>
<dbReference type="InterPro" id="IPR000700">
    <property type="entry name" value="PAS-assoc_C"/>
</dbReference>
<sequence length="1109" mass="124038">MTISHTSPDQASTWLQPNQIESLRTACYDDRFQSTHWHRNETIVTVLYDTGLRVSELVQLDVDDVDLDTATIQVPAAGQSETQTSASSSSVTLELDPEHTLGTERLLTSFLHHREDNSAVLFPSRNGGRLTPKAIRDLVTKAAACAEIRPHTPTGRGDPAAISPQTLRHSTAWRLVTVDDRSMTEVRDRLRHTALSTTRSLYVSFTEEGVHHTEIRSPSRTSFETGLNRAILEDMLDAIPDLLFAFDTDGEMLWWNDPVTDITGYRDAEVADMHPLDFVAPADKEQIAEAITRVTNQEAIEPRETQLVTKDDNHLLYEFSAATLTDDEGAVWGIAGVGRDISLRKRFERISDGFYTLDTDWRFTSLNSRAETLVDRSEEELLGTVVWEAFPDAAEMQVYDEFHTAMETQDPVSFDQYYPQLDTWFEVRTYPSKTGLSVYFRDITARKERERQLEQYRTLTEAANDVIVTINDESSIQTVNPAVTDVFGYEPDELIGEPLTMLMSDDLAAQHRAALQQYLETGERTLDWSNVEVSGLRADGSEVPISISFSEAESDGQRFFTGIVRDITDRKERERELAYRKALLEAQAETTIHGLLVVDSDRNVSYHNERFLELWDIPDSVAATRSDDALIEYVLDQLADPDEFRETVEYLYEHPEEESRDTIELVDGRWIDRYSAPVVADGAQHGRLWVFRDITDQKERERALERQRTELARLDQFNELVQDLIHAVVEESTRSEIEQTVCDQLASSDFYRTAWIGDRVKTTATITPRVSAEIRVDDVPTVTTESTDGISDLAAQAIDTRDACVVQRPFDELHVGENQDQSWGADIESALAVPIEYGDVLYGVLVVYATQARAFGDRQQASFVDLGETIGFATAAAERKEALVAERVLELTLSIRDPNQSFIQAATQCGATVTLDGIAGRGADSYLAYFTVTGVSPAAVRDLVAQGEMPDCVRVVSTHETSSLCEVEITDSSFITTVADHGGTVTDMTAENDHGTVRIELPRTADASLLLDALRATGADIDLQAKRTVDHPTQTDHRFQSTVTDRLTEKQQSAIEAAYHAGFFEQPRDSTGEDIAESLDISPSTFHQHLRVGLRKLVSPIAEPPRESA</sequence>
<dbReference type="InterPro" id="IPR002104">
    <property type="entry name" value="Integrase_catalytic"/>
</dbReference>
<feature type="domain" description="Tyr recombinase" evidence="7">
    <location>
        <begin position="10"/>
        <end position="215"/>
    </location>
</feature>
<dbReference type="Pfam" id="PF12860">
    <property type="entry name" value="PAS_7"/>
    <property type="match status" value="1"/>
</dbReference>
<dbReference type="GO" id="GO:0015074">
    <property type="term" value="P:DNA integration"/>
    <property type="evidence" value="ECO:0007669"/>
    <property type="project" value="InterPro"/>
</dbReference>
<dbReference type="SUPFAM" id="SSF56349">
    <property type="entry name" value="DNA breaking-rejoining enzymes"/>
    <property type="match status" value="1"/>
</dbReference>
<dbReference type="SMART" id="SM00065">
    <property type="entry name" value="GAF"/>
    <property type="match status" value="1"/>
</dbReference>
<keyword evidence="9" id="KW-1185">Reference proteome</keyword>
<dbReference type="InterPro" id="IPR029016">
    <property type="entry name" value="GAF-like_dom_sf"/>
</dbReference>
<dbReference type="SMART" id="SM00091">
    <property type="entry name" value="PAS"/>
    <property type="match status" value="4"/>
</dbReference>
<dbReference type="InterPro" id="IPR000014">
    <property type="entry name" value="PAS"/>
</dbReference>
<evidence type="ECO:0000256" key="4">
    <source>
        <dbReference type="SAM" id="MobiDB-lite"/>
    </source>
</evidence>
<dbReference type="InterPro" id="IPR007050">
    <property type="entry name" value="HTH_bacterioopsin"/>
</dbReference>
<dbReference type="RefSeq" id="WP_220620859.1">
    <property type="nucleotide sequence ID" value="NZ_RKLR01000026.1"/>
</dbReference>
<dbReference type="Gene3D" id="3.30.450.20">
    <property type="entry name" value="PAS domain"/>
    <property type="match status" value="4"/>
</dbReference>
<feature type="domain" description="PAS" evidence="5">
    <location>
        <begin position="339"/>
        <end position="409"/>
    </location>
</feature>
<dbReference type="PROSITE" id="PS50113">
    <property type="entry name" value="PAC"/>
    <property type="match status" value="2"/>
</dbReference>
<dbReference type="InterPro" id="IPR052155">
    <property type="entry name" value="Biofilm_reg_signaling"/>
</dbReference>
<dbReference type="GO" id="GO:0003677">
    <property type="term" value="F:DNA binding"/>
    <property type="evidence" value="ECO:0007669"/>
    <property type="project" value="InterPro"/>
</dbReference>
<organism evidence="8 9">
    <name type="scientific">Haloarcula rubra</name>
    <dbReference type="NCBI Taxonomy" id="2487747"/>
    <lineage>
        <taxon>Archaea</taxon>
        <taxon>Methanobacteriati</taxon>
        <taxon>Methanobacteriota</taxon>
        <taxon>Stenosarchaea group</taxon>
        <taxon>Halobacteria</taxon>
        <taxon>Halobacteriales</taxon>
        <taxon>Haloarculaceae</taxon>
        <taxon>Haloarcula</taxon>
    </lineage>
</organism>
<dbReference type="PROSITE" id="PS50112">
    <property type="entry name" value="PAS"/>
    <property type="match status" value="3"/>
</dbReference>
<comment type="caution">
    <text evidence="8">The sequence shown here is derived from an EMBL/GenBank/DDBJ whole genome shotgun (WGS) entry which is preliminary data.</text>
</comment>
<dbReference type="GO" id="GO:0006310">
    <property type="term" value="P:DNA recombination"/>
    <property type="evidence" value="ECO:0007669"/>
    <property type="project" value="UniProtKB-KW"/>
</dbReference>
<dbReference type="EMBL" id="RKLR01000026">
    <property type="protein sequence ID" value="MBX0326008.1"/>
    <property type="molecule type" value="Genomic_DNA"/>
</dbReference>
<evidence type="ECO:0000256" key="1">
    <source>
        <dbReference type="ARBA" id="ARBA00023015"/>
    </source>
</evidence>
<dbReference type="NCBIfam" id="TIGR00229">
    <property type="entry name" value="sensory_box"/>
    <property type="match status" value="3"/>
</dbReference>
<dbReference type="Pfam" id="PF08448">
    <property type="entry name" value="PAS_4"/>
    <property type="match status" value="2"/>
</dbReference>
<dbReference type="Pfam" id="PF13185">
    <property type="entry name" value="GAF_2"/>
    <property type="match status" value="1"/>
</dbReference>
<dbReference type="InterPro" id="IPR013762">
    <property type="entry name" value="Integrase-like_cat_sf"/>
</dbReference>
<dbReference type="Proteomes" id="UP001430377">
    <property type="component" value="Unassembled WGS sequence"/>
</dbReference>
<dbReference type="SMART" id="SM00086">
    <property type="entry name" value="PAC"/>
    <property type="match status" value="3"/>
</dbReference>
<evidence type="ECO:0000256" key="3">
    <source>
        <dbReference type="ARBA" id="ARBA00023172"/>
    </source>
</evidence>
<protein>
    <submittedName>
        <fullName evidence="8">PAS domain S-box protein</fullName>
    </submittedName>
</protein>
<accession>A0AAW4Q0E6</accession>
<name>A0AAW4Q0E6_9EURY</name>
<dbReference type="Gene3D" id="3.30.450.40">
    <property type="match status" value="1"/>
</dbReference>
<evidence type="ECO:0000259" key="5">
    <source>
        <dbReference type="PROSITE" id="PS50112"/>
    </source>
</evidence>
<dbReference type="CDD" id="cd00130">
    <property type="entry name" value="PAS"/>
    <property type="match status" value="3"/>
</dbReference>
<keyword evidence="1" id="KW-0805">Transcription regulation</keyword>
<proteinExistence type="predicted"/>
<evidence type="ECO:0000259" key="6">
    <source>
        <dbReference type="PROSITE" id="PS50113"/>
    </source>
</evidence>